<comment type="caution">
    <text evidence="2">The sequence shown here is derived from an EMBL/GenBank/DDBJ whole genome shotgun (WGS) entry which is preliminary data.</text>
</comment>
<accession>A0ABR2CD34</accession>
<evidence type="ECO:0000313" key="3">
    <source>
        <dbReference type="Proteomes" id="UP001472677"/>
    </source>
</evidence>
<dbReference type="Proteomes" id="UP001472677">
    <property type="component" value="Unassembled WGS sequence"/>
</dbReference>
<evidence type="ECO:0000256" key="1">
    <source>
        <dbReference type="SAM" id="Phobius"/>
    </source>
</evidence>
<gene>
    <name evidence="2" type="ORF">V6N12_016250</name>
</gene>
<proteinExistence type="predicted"/>
<protein>
    <submittedName>
        <fullName evidence="2">Uncharacterized protein</fullName>
    </submittedName>
</protein>
<dbReference type="PANTHER" id="PTHR31276">
    <property type="match status" value="1"/>
</dbReference>
<dbReference type="InterPro" id="IPR006460">
    <property type="entry name" value="MIZ1-like_pln"/>
</dbReference>
<dbReference type="Pfam" id="PF04759">
    <property type="entry name" value="DUF617"/>
    <property type="match status" value="1"/>
</dbReference>
<evidence type="ECO:0000313" key="2">
    <source>
        <dbReference type="EMBL" id="KAK8517398.1"/>
    </source>
</evidence>
<keyword evidence="1" id="KW-1133">Transmembrane helix</keyword>
<feature type="transmembrane region" description="Helical" evidence="1">
    <location>
        <begin position="155"/>
        <end position="183"/>
    </location>
</feature>
<dbReference type="EMBL" id="JBBPBM010000055">
    <property type="protein sequence ID" value="KAK8517398.1"/>
    <property type="molecule type" value="Genomic_DNA"/>
</dbReference>
<dbReference type="PANTHER" id="PTHR31276:SF10">
    <property type="entry name" value="PROTEIN MIZU-KUSSEI 1-LIKE"/>
    <property type="match status" value="1"/>
</dbReference>
<sequence length="184" mass="20772">MTCPTIVATATRITHGVTSVDCQKQDRSWRLLRSLMELLIPTCNRDFMEPDEIKPESYIRTYYPRPIYTTSSVIRGTIFGYRRGKLSFCIQANPKSTTPITLLEFTATTVVLAREMQAGILRIALDCSSSDSVLSEKDQNCILQSSKFLLKDLNFLVFLLSVVLSKWAYALAYSFCSLIGYLAL</sequence>
<name>A0ABR2CD34_9ROSI</name>
<keyword evidence="1" id="KW-0812">Transmembrane</keyword>
<organism evidence="2 3">
    <name type="scientific">Hibiscus sabdariffa</name>
    <name type="common">roselle</name>
    <dbReference type="NCBI Taxonomy" id="183260"/>
    <lineage>
        <taxon>Eukaryota</taxon>
        <taxon>Viridiplantae</taxon>
        <taxon>Streptophyta</taxon>
        <taxon>Embryophyta</taxon>
        <taxon>Tracheophyta</taxon>
        <taxon>Spermatophyta</taxon>
        <taxon>Magnoliopsida</taxon>
        <taxon>eudicotyledons</taxon>
        <taxon>Gunneridae</taxon>
        <taxon>Pentapetalae</taxon>
        <taxon>rosids</taxon>
        <taxon>malvids</taxon>
        <taxon>Malvales</taxon>
        <taxon>Malvaceae</taxon>
        <taxon>Malvoideae</taxon>
        <taxon>Hibiscus</taxon>
    </lineage>
</organism>
<keyword evidence="3" id="KW-1185">Reference proteome</keyword>
<reference evidence="2 3" key="1">
    <citation type="journal article" date="2024" name="G3 (Bethesda)">
        <title>Genome assembly of Hibiscus sabdariffa L. provides insights into metabolisms of medicinal natural products.</title>
        <authorList>
            <person name="Kim T."/>
        </authorList>
    </citation>
    <scope>NUCLEOTIDE SEQUENCE [LARGE SCALE GENOMIC DNA]</scope>
    <source>
        <strain evidence="2">TK-2024</strain>
        <tissue evidence="2">Old leaves</tissue>
    </source>
</reference>
<keyword evidence="1" id="KW-0472">Membrane</keyword>